<proteinExistence type="predicted"/>
<dbReference type="InterPro" id="IPR001036">
    <property type="entry name" value="Acrflvin-R"/>
</dbReference>
<evidence type="ECO:0000256" key="7">
    <source>
        <dbReference type="SAM" id="Phobius"/>
    </source>
</evidence>
<evidence type="ECO:0000256" key="3">
    <source>
        <dbReference type="ARBA" id="ARBA00022692"/>
    </source>
</evidence>
<feature type="transmembrane region" description="Helical" evidence="7">
    <location>
        <begin position="781"/>
        <end position="802"/>
    </location>
</feature>
<accession>A0ABT0J3G1</accession>
<dbReference type="PROSITE" id="PS50156">
    <property type="entry name" value="SSD"/>
    <property type="match status" value="1"/>
</dbReference>
<dbReference type="RefSeq" id="WP_416343891.1">
    <property type="nucleotide sequence ID" value="NZ_JALQCY010000003.1"/>
</dbReference>
<dbReference type="PANTHER" id="PTHR33406:SF13">
    <property type="entry name" value="MEMBRANE PROTEIN YDFJ"/>
    <property type="match status" value="1"/>
</dbReference>
<evidence type="ECO:0000256" key="1">
    <source>
        <dbReference type="ARBA" id="ARBA00004651"/>
    </source>
</evidence>
<keyword evidence="5 7" id="KW-0472">Membrane</keyword>
<feature type="transmembrane region" description="Helical" evidence="7">
    <location>
        <begin position="737"/>
        <end position="760"/>
    </location>
</feature>
<evidence type="ECO:0000256" key="6">
    <source>
        <dbReference type="SAM" id="Coils"/>
    </source>
</evidence>
<feature type="transmembrane region" description="Helical" evidence="7">
    <location>
        <begin position="334"/>
        <end position="354"/>
    </location>
</feature>
<name>A0ABT0J3G1_9MICO</name>
<feature type="domain" description="SSD" evidence="8">
    <location>
        <begin position="324"/>
        <end position="456"/>
    </location>
</feature>
<feature type="coiled-coil region" evidence="6">
    <location>
        <begin position="138"/>
        <end position="231"/>
    </location>
</feature>
<dbReference type="Proteomes" id="UP001651050">
    <property type="component" value="Unassembled WGS sequence"/>
</dbReference>
<feature type="transmembrane region" description="Helical" evidence="7">
    <location>
        <begin position="808"/>
        <end position="830"/>
    </location>
</feature>
<feature type="transmembrane region" description="Helical" evidence="7">
    <location>
        <begin position="307"/>
        <end position="327"/>
    </location>
</feature>
<keyword evidence="3 7" id="KW-0812">Transmembrane</keyword>
<dbReference type="PANTHER" id="PTHR33406">
    <property type="entry name" value="MEMBRANE PROTEIN MJ1562-RELATED"/>
    <property type="match status" value="1"/>
</dbReference>
<evidence type="ECO:0000313" key="9">
    <source>
        <dbReference type="EMBL" id="MCK9794033.1"/>
    </source>
</evidence>
<protein>
    <submittedName>
        <fullName evidence="9">MMPL family transporter</fullName>
    </submittedName>
</protein>
<dbReference type="PRINTS" id="PR00702">
    <property type="entry name" value="ACRIFLAVINRP"/>
</dbReference>
<feature type="transmembrane region" description="Helical" evidence="7">
    <location>
        <begin position="670"/>
        <end position="689"/>
    </location>
</feature>
<dbReference type="SUPFAM" id="SSF82866">
    <property type="entry name" value="Multidrug efflux transporter AcrB transmembrane domain"/>
    <property type="match status" value="2"/>
</dbReference>
<keyword evidence="6" id="KW-0175">Coiled coil</keyword>
<dbReference type="Pfam" id="PF03176">
    <property type="entry name" value="MMPL"/>
    <property type="match status" value="2"/>
</dbReference>
<feature type="transmembrane region" description="Helical" evidence="7">
    <location>
        <begin position="434"/>
        <end position="457"/>
    </location>
</feature>
<evidence type="ECO:0000256" key="5">
    <source>
        <dbReference type="ARBA" id="ARBA00023136"/>
    </source>
</evidence>
<keyword evidence="10" id="KW-1185">Reference proteome</keyword>
<reference evidence="9 10" key="1">
    <citation type="submission" date="2022-02" db="EMBL/GenBank/DDBJ databases">
        <title>The car tank lid bacteriome: a reservoir of bacteria with potential in bioremediation of fuel.</title>
        <authorList>
            <person name="Vidal-Verdu A."/>
            <person name="Gomez-Martinez D."/>
            <person name="Latorre-Perez A."/>
            <person name="Pereto J."/>
            <person name="Porcar M."/>
        </authorList>
    </citation>
    <scope>NUCLEOTIDE SEQUENCE [LARGE SCALE GENOMIC DNA]</scope>
    <source>
        <strain evidence="9 10">4D.3</strain>
    </source>
</reference>
<evidence type="ECO:0000259" key="8">
    <source>
        <dbReference type="PROSITE" id="PS50156"/>
    </source>
</evidence>
<keyword evidence="2" id="KW-1003">Cell membrane</keyword>
<dbReference type="EMBL" id="JALQCY010000003">
    <property type="protein sequence ID" value="MCK9794033.1"/>
    <property type="molecule type" value="Genomic_DNA"/>
</dbReference>
<feature type="transmembrane region" description="Helical" evidence="7">
    <location>
        <begin position="360"/>
        <end position="378"/>
    </location>
</feature>
<comment type="caution">
    <text evidence="9">The sequence shown here is derived from an EMBL/GenBank/DDBJ whole genome shotgun (WGS) entry which is preliminary data.</text>
</comment>
<evidence type="ECO:0000256" key="2">
    <source>
        <dbReference type="ARBA" id="ARBA00022475"/>
    </source>
</evidence>
<dbReference type="Gene3D" id="1.10.287.1490">
    <property type="match status" value="1"/>
</dbReference>
<keyword evidence="4 7" id="KW-1133">Transmembrane helix</keyword>
<feature type="transmembrane region" description="Helical" evidence="7">
    <location>
        <begin position="498"/>
        <end position="517"/>
    </location>
</feature>
<feature type="transmembrane region" description="Helical" evidence="7">
    <location>
        <begin position="696"/>
        <end position="717"/>
    </location>
</feature>
<dbReference type="InterPro" id="IPR050545">
    <property type="entry name" value="Mycobact_MmpL"/>
</dbReference>
<dbReference type="Gene3D" id="1.20.1640.10">
    <property type="entry name" value="Multidrug efflux transporter AcrB transmembrane domain"/>
    <property type="match status" value="2"/>
</dbReference>
<sequence length="887" mass="90935">MAELLYRLGRGASRRVKTVIAAWVAVLAIAGVGYAVGAGTLSDSFSIPGTPTQEVTDQLADELPDAAGGTGTVVLSTSDGEAFTTTQEQDLGAVLADLQEVDGVEAVVDPFATEADRADQADQLADGEKQLADGREQLEDGRQQLADGQEQLDAARAELEAGQEQLDDARAQAEAAGQAAYAAPQLDAQQDQLDAGLAELDAQQDTLDEKSAELEDGAAELDEQAAQLEQGQQLMDLASGIRTVSEDGSAAVANIVFTADQYDITQETKDAVIGAVEAGVADVDGVQVDFGSDLAMETPALVGPGEVVGLVVAAIVLVVMLGTLIGAGLPLVTALVGVGVAAMGSLAFSGMVQMSSVTPVLGLMLGLAVGIDYALFIVNRHRHQLKDGYDVRESVALANGTSGNAVVFAGTTVVIALLALNVTGIPFLGLMGTVGAASVAIAVLVAVTLTPALLSGLGLRILSRKERAVLAATRPASGDESAEARPAKATRPVRPMSTLVAVGRVLLGVAVLGVVAIPATDLRINLPDGSSESPESTQHQAYTTVADEFGPGVNGPLLVVANLPEASTADSEVAAQLAVAEQLADVDDVVAVAPAATAEDGWTIAFQVIPADGPTSASTEQLVHTLRDLSPLTIDAQGTGDAAVTGDVELGVAGAATGNIDISQKLSDALPLYLGVVIGLSLIILVVVFRSLLVPVIATLGFVLSYFAALGGVVAIYQWGWLSGVFGVDNPGPILNFLPTILVGVLFGLAMDYMLFLGSGMREAYAHGAPARVAVVQGFRAGRSVVTAAAIIMISVFGGFVFSESAMIRPIGFALAFGVLVDAFVVRMLVVPALMHLLGDAAWWLPRWLDRLLPNVDVEGSALERRHPHADGGEGRAAVAAEAGSAV</sequence>
<feature type="transmembrane region" description="Helical" evidence="7">
    <location>
        <begin position="405"/>
        <end position="428"/>
    </location>
</feature>
<organism evidence="9 10">
    <name type="scientific">Isoptericola peretonis</name>
    <dbReference type="NCBI Taxonomy" id="2918523"/>
    <lineage>
        <taxon>Bacteria</taxon>
        <taxon>Bacillati</taxon>
        <taxon>Actinomycetota</taxon>
        <taxon>Actinomycetes</taxon>
        <taxon>Micrococcales</taxon>
        <taxon>Promicromonosporaceae</taxon>
        <taxon>Isoptericola</taxon>
    </lineage>
</organism>
<comment type="subcellular location">
    <subcellularLocation>
        <location evidence="1">Cell membrane</location>
        <topology evidence="1">Multi-pass membrane protein</topology>
    </subcellularLocation>
</comment>
<dbReference type="InterPro" id="IPR004869">
    <property type="entry name" value="MMPL_dom"/>
</dbReference>
<evidence type="ECO:0000256" key="4">
    <source>
        <dbReference type="ARBA" id="ARBA00022989"/>
    </source>
</evidence>
<evidence type="ECO:0000313" key="10">
    <source>
        <dbReference type="Proteomes" id="UP001651050"/>
    </source>
</evidence>
<gene>
    <name evidence="9" type="ORF">M1843_09775</name>
</gene>
<dbReference type="InterPro" id="IPR000731">
    <property type="entry name" value="SSD"/>
</dbReference>